<feature type="binding site" evidence="12">
    <location>
        <position position="84"/>
    </location>
    <ligand>
        <name>Ca(2+)</name>
        <dbReference type="ChEBI" id="CHEBI:29108"/>
        <label>1</label>
    </ligand>
</feature>
<feature type="signal peptide" evidence="15">
    <location>
        <begin position="1"/>
        <end position="26"/>
    </location>
</feature>
<feature type="binding site" evidence="12">
    <location>
        <position position="96"/>
    </location>
    <ligand>
        <name>Ca(2+)</name>
        <dbReference type="ChEBI" id="CHEBI:29108"/>
        <label>1</label>
    </ligand>
</feature>
<dbReference type="GO" id="GO:0020037">
    <property type="term" value="F:heme binding"/>
    <property type="evidence" value="ECO:0007669"/>
    <property type="project" value="UniProtKB-UniRule"/>
</dbReference>
<evidence type="ECO:0000256" key="12">
    <source>
        <dbReference type="PIRSR" id="PIRSR600823-3"/>
    </source>
</evidence>
<feature type="binding site" evidence="12">
    <location>
        <position position="77"/>
    </location>
    <ligand>
        <name>Ca(2+)</name>
        <dbReference type="ChEBI" id="CHEBI:29108"/>
        <label>1</label>
    </ligand>
</feature>
<comment type="function">
    <text evidence="2">Removal of H(2)O(2), oxidation of toxic reductants, biosynthesis and degradation of lignin, suberization, auxin catabolism, response to environmental stresses such as wounding, pathogen attack and oxidative stress. These functions might be dependent on each isozyme/isoform in each plant tissue.</text>
</comment>
<feature type="domain" description="Plant heme peroxidase family profile" evidence="16">
    <location>
        <begin position="35"/>
        <end position="327"/>
    </location>
</feature>
<dbReference type="InterPro" id="IPR000823">
    <property type="entry name" value="Peroxidase_pln"/>
</dbReference>
<dbReference type="GO" id="GO:0006979">
    <property type="term" value="P:response to oxidative stress"/>
    <property type="evidence" value="ECO:0007669"/>
    <property type="project" value="UniProtKB-UniRule"/>
</dbReference>
<feature type="disulfide bond" evidence="14">
    <location>
        <begin position="78"/>
        <end position="83"/>
    </location>
</feature>
<feature type="disulfide bond" evidence="14">
    <location>
        <begin position="128"/>
        <end position="323"/>
    </location>
</feature>
<evidence type="ECO:0000313" key="18">
    <source>
        <dbReference type="Proteomes" id="UP000822688"/>
    </source>
</evidence>
<keyword evidence="7 15" id="KW-0560">Oxidoreductase</keyword>
<dbReference type="InterPro" id="IPR002016">
    <property type="entry name" value="Haem_peroxidase"/>
</dbReference>
<evidence type="ECO:0000256" key="3">
    <source>
        <dbReference type="ARBA" id="ARBA00012313"/>
    </source>
</evidence>
<name>A0A8T0IBE6_CERPU</name>
<evidence type="ECO:0000256" key="1">
    <source>
        <dbReference type="ARBA" id="ARBA00000189"/>
    </source>
</evidence>
<feature type="chain" id="PRO_5035966606" description="Peroxidase" evidence="15">
    <location>
        <begin position="27"/>
        <end position="327"/>
    </location>
</feature>
<evidence type="ECO:0000256" key="9">
    <source>
        <dbReference type="ARBA" id="ARBA00023157"/>
    </source>
</evidence>
<keyword evidence="18" id="KW-1185">Reference proteome</keyword>
<feature type="site" description="Transition state stabilizer" evidence="13">
    <location>
        <position position="72"/>
    </location>
</feature>
<evidence type="ECO:0000256" key="7">
    <source>
        <dbReference type="ARBA" id="ARBA00023002"/>
    </source>
</evidence>
<evidence type="ECO:0000256" key="14">
    <source>
        <dbReference type="PIRSR" id="PIRSR600823-5"/>
    </source>
</evidence>
<dbReference type="FunFam" id="1.10.420.10:FF:000001">
    <property type="entry name" value="Peroxidase"/>
    <property type="match status" value="1"/>
</dbReference>
<feature type="binding site" evidence="12">
    <location>
        <position position="82"/>
    </location>
    <ligand>
        <name>Ca(2+)</name>
        <dbReference type="ChEBI" id="CHEBI:29108"/>
        <label>1</label>
    </ligand>
</feature>
<evidence type="ECO:0000256" key="5">
    <source>
        <dbReference type="ARBA" id="ARBA00022617"/>
    </source>
</evidence>
<feature type="disulfide bond" evidence="14">
    <location>
        <begin position="207"/>
        <end position="235"/>
    </location>
</feature>
<gene>
    <name evidence="17" type="ORF">KC19_4G124400</name>
</gene>
<evidence type="ECO:0000256" key="15">
    <source>
        <dbReference type="RuleBase" id="RU362060"/>
    </source>
</evidence>
<dbReference type="SUPFAM" id="SSF48113">
    <property type="entry name" value="Heme-dependent peroxidases"/>
    <property type="match status" value="1"/>
</dbReference>
<keyword evidence="6 12" id="KW-0479">Metal-binding</keyword>
<evidence type="ECO:0000313" key="17">
    <source>
        <dbReference type="EMBL" id="KAG0579803.1"/>
    </source>
</evidence>
<dbReference type="GO" id="GO:0042744">
    <property type="term" value="P:hydrogen peroxide catabolic process"/>
    <property type="evidence" value="ECO:0007669"/>
    <property type="project" value="UniProtKB-KW"/>
</dbReference>
<feature type="disulfide bond" evidence="14">
    <location>
        <begin position="45"/>
        <end position="122"/>
    </location>
</feature>
<sequence length="327" mass="34696">MAVSRLMGSLLAMLAVLSLLSSPVSATRSLGGNCGLENGFYHHSCPNVESIIFQSMIASFNKDNTVAPGVLRLAYHDCFVRGCDASVLLDGPGLVEKNSTINVGLHGFEAIDAAKEAVEEACPGVVSCSDVLQFAVRDTVILTGGQGWTVPAGRRDGKVSKESEVAANLMTSDKNVPVLLEAFQKKGLSASQMVALAGAHTIGQAACINFDDRLHGKSVDPTLPAHFAADLKKKCPIAGITSTSVNLDLVSPKKFDTQYFKNIINKLGLLTSDQSMLDDSRTSGHVDVNTDASKFNSNFASAMVAMSKIDVLTGNQGEIRRQCRFAN</sequence>
<dbReference type="AlphaFoldDB" id="A0A8T0IBE6"/>
<comment type="cofactor">
    <cofactor evidence="12 15">
        <name>heme b</name>
        <dbReference type="ChEBI" id="CHEBI:60344"/>
    </cofactor>
    <text evidence="12 15">Binds 1 heme b (iron(II)-protoporphyrin IX) group per subunit.</text>
</comment>
<keyword evidence="5 15" id="KW-0349">Heme</keyword>
<evidence type="ECO:0000256" key="2">
    <source>
        <dbReference type="ARBA" id="ARBA00002322"/>
    </source>
</evidence>
<dbReference type="PRINTS" id="PR00461">
    <property type="entry name" value="PLPEROXIDASE"/>
</dbReference>
<dbReference type="Gene3D" id="1.10.520.10">
    <property type="match status" value="1"/>
</dbReference>
<dbReference type="Proteomes" id="UP000822688">
    <property type="component" value="Chromosome 4"/>
</dbReference>
<feature type="binding site" evidence="12">
    <location>
        <position position="256"/>
    </location>
    <ligand>
        <name>Ca(2+)</name>
        <dbReference type="ChEBI" id="CHEBI:29108"/>
        <label>2</label>
    </ligand>
</feature>
<keyword evidence="10 15" id="KW-0376">Hydrogen peroxide</keyword>
<keyword evidence="4 15" id="KW-0575">Peroxidase</keyword>
<feature type="binding site" evidence="12">
    <location>
        <position position="86"/>
    </location>
    <ligand>
        <name>Ca(2+)</name>
        <dbReference type="ChEBI" id="CHEBI:29108"/>
        <label>1</label>
    </ligand>
</feature>
<dbReference type="InterPro" id="IPR033905">
    <property type="entry name" value="Secretory_peroxidase"/>
</dbReference>
<feature type="active site" description="Proton acceptor" evidence="11">
    <location>
        <position position="76"/>
    </location>
</feature>
<comment type="similarity">
    <text evidence="15">Belongs to the peroxidase family. Classical plant (class III) peroxidase subfamily.</text>
</comment>
<feature type="binding site" description="axial binding residue" evidence="12">
    <location>
        <position position="200"/>
    </location>
    <ligand>
        <name>heme b</name>
        <dbReference type="ChEBI" id="CHEBI:60344"/>
    </ligand>
    <ligandPart>
        <name>Fe</name>
        <dbReference type="ChEBI" id="CHEBI:18248"/>
    </ligandPart>
</feature>
<evidence type="ECO:0000256" key="11">
    <source>
        <dbReference type="PIRSR" id="PIRSR600823-1"/>
    </source>
</evidence>
<dbReference type="InterPro" id="IPR010255">
    <property type="entry name" value="Haem_peroxidase_sf"/>
</dbReference>
<dbReference type="FunFam" id="1.10.520.10:FF:000008">
    <property type="entry name" value="Peroxidase"/>
    <property type="match status" value="1"/>
</dbReference>
<proteinExistence type="inferred from homology"/>
<keyword evidence="9 14" id="KW-1015">Disulfide bond</keyword>
<keyword evidence="12 15" id="KW-0106">Calcium</keyword>
<evidence type="ECO:0000256" key="8">
    <source>
        <dbReference type="ARBA" id="ARBA00023004"/>
    </source>
</evidence>
<comment type="catalytic activity">
    <reaction evidence="1 15">
        <text>2 a phenolic donor + H2O2 = 2 a phenolic radical donor + 2 H2O</text>
        <dbReference type="Rhea" id="RHEA:56136"/>
        <dbReference type="ChEBI" id="CHEBI:15377"/>
        <dbReference type="ChEBI" id="CHEBI:16240"/>
        <dbReference type="ChEBI" id="CHEBI:139520"/>
        <dbReference type="ChEBI" id="CHEBI:139521"/>
        <dbReference type="EC" id="1.11.1.7"/>
    </reaction>
</comment>
<dbReference type="CDD" id="cd00693">
    <property type="entry name" value="secretory_peroxidase"/>
    <property type="match status" value="1"/>
</dbReference>
<evidence type="ECO:0000256" key="4">
    <source>
        <dbReference type="ARBA" id="ARBA00022559"/>
    </source>
</evidence>
<dbReference type="GO" id="GO:0046872">
    <property type="term" value="F:metal ion binding"/>
    <property type="evidence" value="ECO:0007669"/>
    <property type="project" value="UniProtKB-UniRule"/>
</dbReference>
<protein>
    <recommendedName>
        <fullName evidence="3 15">Peroxidase</fullName>
        <ecNumber evidence="3 15">1.11.1.7</ecNumber>
    </recommendedName>
</protein>
<dbReference type="PROSITE" id="PS50873">
    <property type="entry name" value="PEROXIDASE_4"/>
    <property type="match status" value="1"/>
</dbReference>
<dbReference type="PANTHER" id="PTHR31517:SF48">
    <property type="entry name" value="PEROXIDASE 16-RELATED"/>
    <property type="match status" value="1"/>
</dbReference>
<dbReference type="GO" id="GO:0005576">
    <property type="term" value="C:extracellular region"/>
    <property type="evidence" value="ECO:0007669"/>
    <property type="project" value="UniProtKB-SubCell"/>
</dbReference>
<evidence type="ECO:0000256" key="6">
    <source>
        <dbReference type="ARBA" id="ARBA00022723"/>
    </source>
</evidence>
<keyword evidence="15" id="KW-0732">Signal</keyword>
<dbReference type="Pfam" id="PF00141">
    <property type="entry name" value="peroxidase"/>
    <property type="match status" value="1"/>
</dbReference>
<evidence type="ECO:0000256" key="10">
    <source>
        <dbReference type="ARBA" id="ARBA00023324"/>
    </source>
</evidence>
<organism evidence="17 18">
    <name type="scientific">Ceratodon purpureus</name>
    <name type="common">Fire moss</name>
    <name type="synonym">Dicranum purpureum</name>
    <dbReference type="NCBI Taxonomy" id="3225"/>
    <lineage>
        <taxon>Eukaryota</taxon>
        <taxon>Viridiplantae</taxon>
        <taxon>Streptophyta</taxon>
        <taxon>Embryophyta</taxon>
        <taxon>Bryophyta</taxon>
        <taxon>Bryophytina</taxon>
        <taxon>Bryopsida</taxon>
        <taxon>Dicranidae</taxon>
        <taxon>Pseudoditrichales</taxon>
        <taxon>Ditrichaceae</taxon>
        <taxon>Ceratodon</taxon>
    </lineage>
</organism>
<dbReference type="Gene3D" id="1.10.420.10">
    <property type="entry name" value="Peroxidase, domain 2"/>
    <property type="match status" value="1"/>
</dbReference>
<comment type="subcellular location">
    <subcellularLocation>
        <location evidence="15">Secreted</location>
    </subcellularLocation>
</comment>
<dbReference type="EC" id="1.11.1.7" evidence="3 15"/>
<keyword evidence="8 12" id="KW-0408">Iron</keyword>
<dbReference type="EMBL" id="CM026424">
    <property type="protein sequence ID" value="KAG0579803.1"/>
    <property type="molecule type" value="Genomic_DNA"/>
</dbReference>
<feature type="binding site" evidence="12">
    <location>
        <position position="80"/>
    </location>
    <ligand>
        <name>Ca(2+)</name>
        <dbReference type="ChEBI" id="CHEBI:29108"/>
        <label>1</label>
    </ligand>
</feature>
<dbReference type="GO" id="GO:0140825">
    <property type="term" value="F:lactoperoxidase activity"/>
    <property type="evidence" value="ECO:0007669"/>
    <property type="project" value="UniProtKB-EC"/>
</dbReference>
<comment type="cofactor">
    <cofactor evidence="12 15">
        <name>Ca(2+)</name>
        <dbReference type="ChEBI" id="CHEBI:29108"/>
    </cofactor>
    <text evidence="12 15">Binds 2 calcium ions per subunit.</text>
</comment>
<evidence type="ECO:0000259" key="16">
    <source>
        <dbReference type="PROSITE" id="PS50873"/>
    </source>
</evidence>
<dbReference type="PRINTS" id="PR00458">
    <property type="entry name" value="PEROXIDASE"/>
</dbReference>
<feature type="binding site" evidence="12">
    <location>
        <position position="248"/>
    </location>
    <ligand>
        <name>Ca(2+)</name>
        <dbReference type="ChEBI" id="CHEBI:29108"/>
        <label>2</label>
    </ligand>
</feature>
<evidence type="ECO:0000256" key="13">
    <source>
        <dbReference type="PIRSR" id="PIRSR600823-4"/>
    </source>
</evidence>
<comment type="caution">
    <text evidence="17">The sequence shown here is derived from an EMBL/GenBank/DDBJ whole genome shotgun (WGS) entry which is preliminary data.</text>
</comment>
<reference evidence="17" key="1">
    <citation type="submission" date="2020-06" db="EMBL/GenBank/DDBJ databases">
        <title>WGS assembly of Ceratodon purpureus strain R40.</title>
        <authorList>
            <person name="Carey S.B."/>
            <person name="Jenkins J."/>
            <person name="Shu S."/>
            <person name="Lovell J.T."/>
            <person name="Sreedasyam A."/>
            <person name="Maumus F."/>
            <person name="Tiley G.P."/>
            <person name="Fernandez-Pozo N."/>
            <person name="Barry K."/>
            <person name="Chen C."/>
            <person name="Wang M."/>
            <person name="Lipzen A."/>
            <person name="Daum C."/>
            <person name="Saski C.A."/>
            <person name="Payton A.C."/>
            <person name="Mcbreen J.C."/>
            <person name="Conrad R.E."/>
            <person name="Kollar L.M."/>
            <person name="Olsson S."/>
            <person name="Huttunen S."/>
            <person name="Landis J.B."/>
            <person name="Wickett N.J."/>
            <person name="Johnson M.G."/>
            <person name="Rensing S.A."/>
            <person name="Grimwood J."/>
            <person name="Schmutz J."/>
            <person name="Mcdaniel S.F."/>
        </authorList>
    </citation>
    <scope>NUCLEOTIDE SEQUENCE</scope>
    <source>
        <strain evidence="17">R40</strain>
    </source>
</reference>
<keyword evidence="15" id="KW-0964">Secreted</keyword>
<feature type="binding site" evidence="12">
    <location>
        <position position="201"/>
    </location>
    <ligand>
        <name>Ca(2+)</name>
        <dbReference type="ChEBI" id="CHEBI:29108"/>
        <label>2</label>
    </ligand>
</feature>
<accession>A0A8T0IBE6</accession>
<dbReference type="PANTHER" id="PTHR31517">
    <property type="match status" value="1"/>
</dbReference>